<evidence type="ECO:0000313" key="6">
    <source>
        <dbReference type="Proteomes" id="UP000008130"/>
    </source>
</evidence>
<evidence type="ECO:0000256" key="1">
    <source>
        <dbReference type="ARBA" id="ARBA00023015"/>
    </source>
</evidence>
<sequence length="249" mass="28199">MIEAGGKRRYEEVAEALKRDMVEHGYRVGDRLKTERQISEEMGVSRSLVREAVIMLEIEGYVDVRKGSGIYVSRLPSGETAAPRGDIGPFELLQARQLLESSIAAFAATMVTKSDILRMREALEMERKAIEEGSDDYSGDELFHHLIAEATQNSVLVDMTDELWRKREESPMWARLHSRIFDAGYRGKWLDDHKVILNALQCRDPRAARQAMWQHLENVRQTLLELSDVDDPAFDGYLFDSGPVAAVGS</sequence>
<dbReference type="PATRIC" id="fig|991905.3.peg.3284"/>
<dbReference type="EMBL" id="CP002568">
    <property type="protein sequence ID" value="ADZ71619.1"/>
    <property type="molecule type" value="Genomic_DNA"/>
</dbReference>
<dbReference type="RefSeq" id="WP_013653928.1">
    <property type="nucleotide sequence ID" value="NC_015259.1"/>
</dbReference>
<dbReference type="Pfam" id="PF00392">
    <property type="entry name" value="GntR"/>
    <property type="match status" value="1"/>
</dbReference>
<dbReference type="GO" id="GO:0003700">
    <property type="term" value="F:DNA-binding transcription factor activity"/>
    <property type="evidence" value="ECO:0007669"/>
    <property type="project" value="InterPro"/>
</dbReference>
<dbReference type="InterPro" id="IPR036388">
    <property type="entry name" value="WH-like_DNA-bd_sf"/>
</dbReference>
<dbReference type="PANTHER" id="PTHR43537">
    <property type="entry name" value="TRANSCRIPTIONAL REGULATOR, GNTR FAMILY"/>
    <property type="match status" value="1"/>
</dbReference>
<dbReference type="InterPro" id="IPR036390">
    <property type="entry name" value="WH_DNA-bd_sf"/>
</dbReference>
<dbReference type="Gene3D" id="1.20.120.530">
    <property type="entry name" value="GntR ligand-binding domain-like"/>
    <property type="match status" value="1"/>
</dbReference>
<dbReference type="CDD" id="cd07377">
    <property type="entry name" value="WHTH_GntR"/>
    <property type="match status" value="1"/>
</dbReference>
<dbReference type="STRING" id="991905.SL003B_3197"/>
<protein>
    <submittedName>
        <fullName evidence="5">Uxu operon transcriptional regulator</fullName>
    </submittedName>
</protein>
<dbReference type="Pfam" id="PF07729">
    <property type="entry name" value="FCD"/>
    <property type="match status" value="1"/>
</dbReference>
<name>F2IXJ6_POLGS</name>
<dbReference type="InterPro" id="IPR008920">
    <property type="entry name" value="TF_FadR/GntR_C"/>
</dbReference>
<dbReference type="SMART" id="SM00345">
    <property type="entry name" value="HTH_GNTR"/>
    <property type="match status" value="1"/>
</dbReference>
<dbReference type="PROSITE" id="PS50949">
    <property type="entry name" value="HTH_GNTR"/>
    <property type="match status" value="1"/>
</dbReference>
<dbReference type="InterPro" id="IPR000524">
    <property type="entry name" value="Tscrpt_reg_HTH_GntR"/>
</dbReference>
<evidence type="ECO:0000259" key="4">
    <source>
        <dbReference type="PROSITE" id="PS50949"/>
    </source>
</evidence>
<dbReference type="KEGG" id="pgv:SL003B_3197"/>
<keyword evidence="6" id="KW-1185">Reference proteome</keyword>
<keyword evidence="2" id="KW-0238">DNA-binding</keyword>
<organism evidence="5 6">
    <name type="scientific">Polymorphum gilvum (strain LMG 25793 / CGMCC 1.9160 / SL003B-26A1)</name>
    <dbReference type="NCBI Taxonomy" id="991905"/>
    <lineage>
        <taxon>Bacteria</taxon>
        <taxon>Pseudomonadati</taxon>
        <taxon>Pseudomonadota</taxon>
        <taxon>Alphaproteobacteria</taxon>
        <taxon>Rhodobacterales</taxon>
        <taxon>Paracoccaceae</taxon>
        <taxon>Polymorphum</taxon>
    </lineage>
</organism>
<dbReference type="GO" id="GO:0003677">
    <property type="term" value="F:DNA binding"/>
    <property type="evidence" value="ECO:0007669"/>
    <property type="project" value="UniProtKB-KW"/>
</dbReference>
<accession>F2IXJ6</accession>
<keyword evidence="3" id="KW-0804">Transcription</keyword>
<dbReference type="SUPFAM" id="SSF46785">
    <property type="entry name" value="Winged helix' DNA-binding domain"/>
    <property type="match status" value="1"/>
</dbReference>
<evidence type="ECO:0000313" key="5">
    <source>
        <dbReference type="EMBL" id="ADZ71619.1"/>
    </source>
</evidence>
<dbReference type="OrthoDB" id="9812645at2"/>
<dbReference type="SMART" id="SM00895">
    <property type="entry name" value="FCD"/>
    <property type="match status" value="1"/>
</dbReference>
<proteinExistence type="predicted"/>
<dbReference type="SUPFAM" id="SSF48008">
    <property type="entry name" value="GntR ligand-binding domain-like"/>
    <property type="match status" value="1"/>
</dbReference>
<dbReference type="Proteomes" id="UP000008130">
    <property type="component" value="Chromosome"/>
</dbReference>
<keyword evidence="1" id="KW-0805">Transcription regulation</keyword>
<dbReference type="HOGENOM" id="CLU_017584_9_5_5"/>
<gene>
    <name evidence="5" type="ordered locus">SL003B_3197</name>
</gene>
<dbReference type="PRINTS" id="PR00035">
    <property type="entry name" value="HTHGNTR"/>
</dbReference>
<feature type="domain" description="HTH gntR-type" evidence="4">
    <location>
        <begin position="7"/>
        <end position="75"/>
    </location>
</feature>
<evidence type="ECO:0000256" key="2">
    <source>
        <dbReference type="ARBA" id="ARBA00023125"/>
    </source>
</evidence>
<dbReference type="eggNOG" id="COG2186">
    <property type="taxonomic scope" value="Bacteria"/>
</dbReference>
<dbReference type="AlphaFoldDB" id="F2IXJ6"/>
<dbReference type="PANTHER" id="PTHR43537:SF5">
    <property type="entry name" value="UXU OPERON TRANSCRIPTIONAL REGULATOR"/>
    <property type="match status" value="1"/>
</dbReference>
<dbReference type="InterPro" id="IPR011711">
    <property type="entry name" value="GntR_C"/>
</dbReference>
<reference evidence="5 6" key="1">
    <citation type="journal article" date="2011" name="J. Bacteriol.">
        <title>Complete genome sequence of Polymorphum gilvum SL003B-26A1T, a crude oil-degrading bacterium from oil-polluted saline soil.</title>
        <authorList>
            <person name="Li S.G."/>
            <person name="Tang Y.Q."/>
            <person name="Nie Y."/>
            <person name="Cai M."/>
            <person name="Wu X.L."/>
        </authorList>
    </citation>
    <scope>NUCLEOTIDE SEQUENCE [LARGE SCALE GENOMIC DNA]</scope>
    <source>
        <strain evidence="6">LMG 25793 / CGMCC 1.9160 / SL003B-26A1</strain>
    </source>
</reference>
<evidence type="ECO:0000256" key="3">
    <source>
        <dbReference type="ARBA" id="ARBA00023163"/>
    </source>
</evidence>
<dbReference type="Gene3D" id="1.10.10.10">
    <property type="entry name" value="Winged helix-like DNA-binding domain superfamily/Winged helix DNA-binding domain"/>
    <property type="match status" value="1"/>
</dbReference>